<evidence type="ECO:0000313" key="2">
    <source>
        <dbReference type="EMBL" id="MDT0419794.1"/>
    </source>
</evidence>
<gene>
    <name evidence="2" type="ORF">RM574_30435</name>
</gene>
<organism evidence="2 3">
    <name type="scientific">Streptomyces evansiae</name>
    <dbReference type="NCBI Taxonomy" id="3075535"/>
    <lineage>
        <taxon>Bacteria</taxon>
        <taxon>Bacillati</taxon>
        <taxon>Actinomycetota</taxon>
        <taxon>Actinomycetes</taxon>
        <taxon>Kitasatosporales</taxon>
        <taxon>Streptomycetaceae</taxon>
        <taxon>Streptomyces</taxon>
    </lineage>
</organism>
<reference evidence="3" key="1">
    <citation type="submission" date="2023-07" db="EMBL/GenBank/DDBJ databases">
        <title>30 novel species of actinomycetes from the DSMZ collection.</title>
        <authorList>
            <person name="Nouioui I."/>
        </authorList>
    </citation>
    <scope>NUCLEOTIDE SEQUENCE [LARGE SCALE GENOMIC DNA]</scope>
    <source>
        <strain evidence="3">DSM 41982</strain>
    </source>
</reference>
<name>A0ABD5EEG8_9ACTN</name>
<accession>A0ABD5EEG8</accession>
<sequence>MAKEKDTGRKMIAQNKKARHDYSILDT</sequence>
<dbReference type="Proteomes" id="UP001183607">
    <property type="component" value="Unassembled WGS sequence"/>
</dbReference>
<protein>
    <submittedName>
        <fullName evidence="2">SsrA-binding protein</fullName>
    </submittedName>
</protein>
<proteinExistence type="predicted"/>
<feature type="region of interest" description="Disordered" evidence="1">
    <location>
        <begin position="1"/>
        <end position="27"/>
    </location>
</feature>
<dbReference type="AlphaFoldDB" id="A0ABD5EEG8"/>
<evidence type="ECO:0000256" key="1">
    <source>
        <dbReference type="SAM" id="MobiDB-lite"/>
    </source>
</evidence>
<feature type="non-terminal residue" evidence="2">
    <location>
        <position position="27"/>
    </location>
</feature>
<comment type="caution">
    <text evidence="2">The sequence shown here is derived from an EMBL/GenBank/DDBJ whole genome shotgun (WGS) entry which is preliminary data.</text>
</comment>
<dbReference type="EMBL" id="JAVRER010000143">
    <property type="protein sequence ID" value="MDT0419794.1"/>
    <property type="molecule type" value="Genomic_DNA"/>
</dbReference>
<dbReference type="InterPro" id="IPR023620">
    <property type="entry name" value="SmpB"/>
</dbReference>
<dbReference type="SUPFAM" id="SSF74982">
    <property type="entry name" value="Small protein B (SmpB)"/>
    <property type="match status" value="1"/>
</dbReference>
<evidence type="ECO:0000313" key="3">
    <source>
        <dbReference type="Proteomes" id="UP001183607"/>
    </source>
</evidence>